<proteinExistence type="predicted"/>
<evidence type="ECO:0000313" key="3">
    <source>
        <dbReference type="Proteomes" id="UP000887159"/>
    </source>
</evidence>
<feature type="region of interest" description="Disordered" evidence="1">
    <location>
        <begin position="27"/>
        <end position="76"/>
    </location>
</feature>
<gene>
    <name evidence="2" type="ORF">TNCV_4824881</name>
</gene>
<dbReference type="EMBL" id="BMAU01021187">
    <property type="protein sequence ID" value="GFX95472.1"/>
    <property type="molecule type" value="Genomic_DNA"/>
</dbReference>
<protein>
    <submittedName>
        <fullName evidence="2">Uncharacterized protein</fullName>
    </submittedName>
</protein>
<keyword evidence="3" id="KW-1185">Reference proteome</keyword>
<name>A0A8X6RUT6_TRICX</name>
<organism evidence="2 3">
    <name type="scientific">Trichonephila clavipes</name>
    <name type="common">Golden silk orbweaver</name>
    <name type="synonym">Nephila clavipes</name>
    <dbReference type="NCBI Taxonomy" id="2585209"/>
    <lineage>
        <taxon>Eukaryota</taxon>
        <taxon>Metazoa</taxon>
        <taxon>Ecdysozoa</taxon>
        <taxon>Arthropoda</taxon>
        <taxon>Chelicerata</taxon>
        <taxon>Arachnida</taxon>
        <taxon>Araneae</taxon>
        <taxon>Araneomorphae</taxon>
        <taxon>Entelegynae</taxon>
        <taxon>Araneoidea</taxon>
        <taxon>Nephilidae</taxon>
        <taxon>Trichonephila</taxon>
    </lineage>
</organism>
<comment type="caution">
    <text evidence="2">The sequence shown here is derived from an EMBL/GenBank/DDBJ whole genome shotgun (WGS) entry which is preliminary data.</text>
</comment>
<accession>A0A8X6RUT6</accession>
<dbReference type="AlphaFoldDB" id="A0A8X6RUT6"/>
<dbReference type="Proteomes" id="UP000887159">
    <property type="component" value="Unassembled WGS sequence"/>
</dbReference>
<evidence type="ECO:0000313" key="2">
    <source>
        <dbReference type="EMBL" id="GFX95472.1"/>
    </source>
</evidence>
<reference evidence="2" key="1">
    <citation type="submission" date="2020-08" db="EMBL/GenBank/DDBJ databases">
        <title>Multicomponent nature underlies the extraordinary mechanical properties of spider dragline silk.</title>
        <authorList>
            <person name="Kono N."/>
            <person name="Nakamura H."/>
            <person name="Mori M."/>
            <person name="Yoshida Y."/>
            <person name="Ohtoshi R."/>
            <person name="Malay A.D."/>
            <person name="Moran D.A.P."/>
            <person name="Tomita M."/>
            <person name="Numata K."/>
            <person name="Arakawa K."/>
        </authorList>
    </citation>
    <scope>NUCLEOTIDE SEQUENCE</scope>
</reference>
<evidence type="ECO:0000256" key="1">
    <source>
        <dbReference type="SAM" id="MobiDB-lite"/>
    </source>
</evidence>
<sequence length="76" mass="8571">MRWTKLKLDGTRATARQRLFPEGWEEMKNRMKENGSNQENSPAERGGRTYPETRNALSMQSAGGGRGRTQEGSRDG</sequence>